<dbReference type="VEuPathDB" id="FungiDB:PC110_g17382"/>
<dbReference type="Proteomes" id="UP000736787">
    <property type="component" value="Unassembled WGS sequence"/>
</dbReference>
<dbReference type="EMBL" id="RCMI01000843">
    <property type="protein sequence ID" value="KAG2896262.1"/>
    <property type="molecule type" value="Genomic_DNA"/>
</dbReference>
<reference evidence="7 8" key="1">
    <citation type="submission" date="2018-01" db="EMBL/GenBank/DDBJ databases">
        <title>Draft genome of the strawberry crown rot pathogen Phytophthora cactorum.</title>
        <authorList>
            <person name="Armitage A.D."/>
            <person name="Lysoe E."/>
            <person name="Nellist C.F."/>
            <person name="Harrison R.J."/>
            <person name="Brurberg M.B."/>
        </authorList>
    </citation>
    <scope>NUCLEOTIDE SEQUENCE [LARGE SCALE GENOMIC DNA]</scope>
    <source>
        <strain evidence="7 8">10300</strain>
    </source>
</reference>
<comment type="caution">
    <text evidence="7">The sequence shown here is derived from an EMBL/GenBank/DDBJ whole genome shotgun (WGS) entry which is preliminary data.</text>
</comment>
<evidence type="ECO:0000313" key="8">
    <source>
        <dbReference type="Proteomes" id="UP000251314"/>
    </source>
</evidence>
<dbReference type="EMBL" id="MJFZ01000672">
    <property type="protein sequence ID" value="RAW26216.1"/>
    <property type="molecule type" value="Genomic_DNA"/>
</dbReference>
<dbReference type="EMBL" id="RCMK01000830">
    <property type="protein sequence ID" value="KAG2910843.1"/>
    <property type="molecule type" value="Genomic_DNA"/>
</dbReference>
<name>A0A329RRF0_9STRA</name>
<evidence type="ECO:0000313" key="1">
    <source>
        <dbReference type="EMBL" id="KAG2845987.1"/>
    </source>
</evidence>
<evidence type="ECO:0000313" key="2">
    <source>
        <dbReference type="EMBL" id="KAG2896262.1"/>
    </source>
</evidence>
<reference evidence="1" key="2">
    <citation type="submission" date="2018-10" db="EMBL/GenBank/DDBJ databases">
        <title>Effector identification in a new, highly contiguous assembly of the strawberry crown rot pathogen Phytophthora cactorum.</title>
        <authorList>
            <person name="Armitage A.D."/>
            <person name="Nellist C.F."/>
            <person name="Bates H."/>
            <person name="Vickerstaff R.J."/>
            <person name="Harrison R.J."/>
        </authorList>
    </citation>
    <scope>NUCLEOTIDE SEQUENCE</scope>
    <source>
        <strain evidence="1">15-7</strain>
        <strain evidence="2">4032</strain>
        <strain evidence="3">4040</strain>
        <strain evidence="4">P415</strain>
        <strain evidence="5">P421</strain>
    </source>
</reference>
<dbReference type="Proteomes" id="UP000735874">
    <property type="component" value="Unassembled WGS sequence"/>
</dbReference>
<evidence type="ECO:0000313" key="6">
    <source>
        <dbReference type="EMBL" id="KAG6949780.1"/>
    </source>
</evidence>
<evidence type="ECO:0000313" key="5">
    <source>
        <dbReference type="EMBL" id="KAG3212359.1"/>
    </source>
</evidence>
<sequence length="174" mass="19446">MIKPKTDEATEYLVPCRSITWEVVKSAYEPQLRPDLTIPRPIMSSGNVNKVLTVLRDITTAEGSVFDLRKPPESRQLSSIHALLREIVLIAREDTLHLIANKRLASREIIAEGVAEFVVRSGNHINLVVITAKRGDIYQAHPEILLLMDVAIAINEENQEPSDGILGVVTDYDR</sequence>
<dbReference type="EMBL" id="RCML01000831">
    <property type="protein sequence ID" value="KAG2968823.1"/>
    <property type="molecule type" value="Genomic_DNA"/>
</dbReference>
<keyword evidence="8" id="KW-1185">Reference proteome</keyword>
<dbReference type="AlphaFoldDB" id="A0A329RRF0"/>
<gene>
    <name evidence="6" type="ORF">JG687_00014631</name>
    <name evidence="7" type="ORF">PC110_g17382</name>
    <name evidence="1" type="ORF">PC113_g18067</name>
    <name evidence="2" type="ORF">PC115_g17568</name>
    <name evidence="3" type="ORF">PC117_g19296</name>
    <name evidence="4" type="ORF">PC118_g17781</name>
    <name evidence="5" type="ORF">PC129_g16681</name>
</gene>
<dbReference type="Proteomes" id="UP000697107">
    <property type="component" value="Unassembled WGS sequence"/>
</dbReference>
<dbReference type="OrthoDB" id="114370at2759"/>
<evidence type="ECO:0000313" key="4">
    <source>
        <dbReference type="EMBL" id="KAG2968823.1"/>
    </source>
</evidence>
<evidence type="ECO:0000313" key="7">
    <source>
        <dbReference type="EMBL" id="RAW26216.1"/>
    </source>
</evidence>
<accession>A0A329RRF0</accession>
<evidence type="ECO:0000313" key="3">
    <source>
        <dbReference type="EMBL" id="KAG2910843.1"/>
    </source>
</evidence>
<dbReference type="EMBL" id="JAENGZ010001206">
    <property type="protein sequence ID" value="KAG6949780.1"/>
    <property type="molecule type" value="Genomic_DNA"/>
</dbReference>
<reference evidence="6" key="3">
    <citation type="submission" date="2021-01" db="EMBL/GenBank/DDBJ databases">
        <title>Phytophthora aleatoria, a newly-described species from Pinus radiata is distinct from Phytophthora cactorum isolates based on comparative genomics.</title>
        <authorList>
            <person name="Mcdougal R."/>
            <person name="Panda P."/>
            <person name="Williams N."/>
            <person name="Studholme D.J."/>
        </authorList>
    </citation>
    <scope>NUCLEOTIDE SEQUENCE</scope>
    <source>
        <strain evidence="6">NZFS 3830</strain>
    </source>
</reference>
<dbReference type="Proteomes" id="UP000760860">
    <property type="component" value="Unassembled WGS sequence"/>
</dbReference>
<dbReference type="Proteomes" id="UP000774804">
    <property type="component" value="Unassembled WGS sequence"/>
</dbReference>
<dbReference type="EMBL" id="RCMV01000846">
    <property type="protein sequence ID" value="KAG3212359.1"/>
    <property type="molecule type" value="Genomic_DNA"/>
</dbReference>
<protein>
    <submittedName>
        <fullName evidence="7">Uncharacterized protein</fullName>
    </submittedName>
</protein>
<proteinExistence type="predicted"/>
<organism evidence="7 8">
    <name type="scientific">Phytophthora cactorum</name>
    <dbReference type="NCBI Taxonomy" id="29920"/>
    <lineage>
        <taxon>Eukaryota</taxon>
        <taxon>Sar</taxon>
        <taxon>Stramenopiles</taxon>
        <taxon>Oomycota</taxon>
        <taxon>Peronosporomycetes</taxon>
        <taxon>Peronosporales</taxon>
        <taxon>Peronosporaceae</taxon>
        <taxon>Phytophthora</taxon>
    </lineage>
</organism>
<dbReference type="Proteomes" id="UP000688947">
    <property type="component" value="Unassembled WGS sequence"/>
</dbReference>
<dbReference type="EMBL" id="RCMG01000823">
    <property type="protein sequence ID" value="KAG2845987.1"/>
    <property type="molecule type" value="Genomic_DNA"/>
</dbReference>
<dbReference type="Proteomes" id="UP000251314">
    <property type="component" value="Unassembled WGS sequence"/>
</dbReference>